<comment type="subcellular location">
    <subcellularLocation>
        <location evidence="4 5">Nucleus</location>
    </subcellularLocation>
</comment>
<evidence type="ECO:0000256" key="2">
    <source>
        <dbReference type="ARBA" id="ARBA00023155"/>
    </source>
</evidence>
<dbReference type="Gene3D" id="1.10.10.60">
    <property type="entry name" value="Homeodomain-like"/>
    <property type="match status" value="1"/>
</dbReference>
<keyword evidence="2 4" id="KW-0371">Homeobox</keyword>
<dbReference type="InterPro" id="IPR009057">
    <property type="entry name" value="Homeodomain-like_sf"/>
</dbReference>
<dbReference type="PROSITE" id="PS50071">
    <property type="entry name" value="HOMEOBOX_2"/>
    <property type="match status" value="1"/>
</dbReference>
<dbReference type="PANTHER" id="PTHR11850">
    <property type="entry name" value="HOMEOBOX PROTEIN TRANSCRIPTION FACTORS"/>
    <property type="match status" value="1"/>
</dbReference>
<feature type="compositionally biased region" description="Basic and acidic residues" evidence="6">
    <location>
        <begin position="320"/>
        <end position="346"/>
    </location>
</feature>
<evidence type="ECO:0000256" key="4">
    <source>
        <dbReference type="PROSITE-ProRule" id="PRU00108"/>
    </source>
</evidence>
<dbReference type="EMBL" id="MVBO01000099">
    <property type="protein sequence ID" value="OZJ03184.1"/>
    <property type="molecule type" value="Genomic_DNA"/>
</dbReference>
<comment type="caution">
    <text evidence="8">The sequence shown here is derived from an EMBL/GenBank/DDBJ whole genome shotgun (WGS) entry which is preliminary data.</text>
</comment>
<dbReference type="Pfam" id="PF00046">
    <property type="entry name" value="Homeodomain"/>
    <property type="match status" value="1"/>
</dbReference>
<accession>A0A261XY68</accession>
<dbReference type="InterPro" id="IPR050224">
    <property type="entry name" value="TALE_homeobox"/>
</dbReference>
<evidence type="ECO:0000256" key="1">
    <source>
        <dbReference type="ARBA" id="ARBA00023125"/>
    </source>
</evidence>
<dbReference type="CDD" id="cd00086">
    <property type="entry name" value="homeodomain"/>
    <property type="match status" value="1"/>
</dbReference>
<dbReference type="SUPFAM" id="SSF46689">
    <property type="entry name" value="Homeodomain-like"/>
    <property type="match status" value="1"/>
</dbReference>
<dbReference type="OrthoDB" id="10056939at2759"/>
<evidence type="ECO:0000313" key="8">
    <source>
        <dbReference type="EMBL" id="OZJ03184.1"/>
    </source>
</evidence>
<dbReference type="GO" id="GO:0003677">
    <property type="term" value="F:DNA binding"/>
    <property type="evidence" value="ECO:0007669"/>
    <property type="project" value="UniProtKB-UniRule"/>
</dbReference>
<protein>
    <recommendedName>
        <fullName evidence="7">Homeobox domain-containing protein</fullName>
    </recommendedName>
</protein>
<keyword evidence="9" id="KW-1185">Reference proteome</keyword>
<evidence type="ECO:0000259" key="7">
    <source>
        <dbReference type="PROSITE" id="PS50071"/>
    </source>
</evidence>
<dbReference type="InterPro" id="IPR001356">
    <property type="entry name" value="HD"/>
</dbReference>
<feature type="DNA-binding region" description="Homeobox" evidence="4">
    <location>
        <begin position="340"/>
        <end position="401"/>
    </location>
</feature>
<evidence type="ECO:0000256" key="6">
    <source>
        <dbReference type="SAM" id="MobiDB-lite"/>
    </source>
</evidence>
<keyword evidence="1 4" id="KW-0238">DNA-binding</keyword>
<proteinExistence type="predicted"/>
<feature type="compositionally biased region" description="Low complexity" evidence="6">
    <location>
        <begin position="300"/>
        <end position="312"/>
    </location>
</feature>
<sequence length="444" mass="49739">MNSLCPFPTWDSAFPESNLFDIIPTSQTPDLVPDLSSMEGSEVDFGATSETASLYGFDYADASMPSNMDMVNANVLHDRDVEAIFGASGAFPFYNASCMHSAYGEMNASPIGFDASRHSRTVSLPLESFDAFGVKQHSRVLSMPFYNTQMDHPRVPVPLNAIKTHPLYPLWAELSRTHHAATQPWSLNNHTNLRSRLEETVQMALVTLSQFDAGAYGDDDYVHQHVMELVDMVQNLATSLPLGIQQVPGSFVRRASYPGDMVAVPSPNLASPHSPSTVSSPSNHSVHLMHSPEADLGELSDSSYTSSIPSTPKRAKPMSRRRDPDDLSSKHHEPRDASPIKKTRENYNKKITSILMNWYFMHNGSSPDPKTKEELASQTGLTSAKVATWYQNARRRYQDKLEHFTTLRKRIPDIVYDHESYEAYIKVQNSENARKRKNTKRSKL</sequence>
<name>A0A261XY68_9FUNG</name>
<keyword evidence="3 4" id="KW-0539">Nucleus</keyword>
<organism evidence="8 9">
    <name type="scientific">Bifiguratus adelaidae</name>
    <dbReference type="NCBI Taxonomy" id="1938954"/>
    <lineage>
        <taxon>Eukaryota</taxon>
        <taxon>Fungi</taxon>
        <taxon>Fungi incertae sedis</taxon>
        <taxon>Mucoromycota</taxon>
        <taxon>Mucoromycotina</taxon>
        <taxon>Endogonomycetes</taxon>
        <taxon>Endogonales</taxon>
        <taxon>Endogonales incertae sedis</taxon>
        <taxon>Bifiguratus</taxon>
    </lineage>
</organism>
<feature type="compositionally biased region" description="Low complexity" evidence="6">
    <location>
        <begin position="271"/>
        <end position="286"/>
    </location>
</feature>
<evidence type="ECO:0000256" key="5">
    <source>
        <dbReference type="RuleBase" id="RU000682"/>
    </source>
</evidence>
<dbReference type="Proteomes" id="UP000242875">
    <property type="component" value="Unassembled WGS sequence"/>
</dbReference>
<feature type="domain" description="Homeobox" evidence="7">
    <location>
        <begin position="338"/>
        <end position="400"/>
    </location>
</feature>
<gene>
    <name evidence="8" type="ORF">BZG36_03328</name>
</gene>
<dbReference type="GO" id="GO:0005634">
    <property type="term" value="C:nucleus"/>
    <property type="evidence" value="ECO:0007669"/>
    <property type="project" value="UniProtKB-SubCell"/>
</dbReference>
<feature type="region of interest" description="Disordered" evidence="6">
    <location>
        <begin position="263"/>
        <end position="346"/>
    </location>
</feature>
<evidence type="ECO:0000313" key="9">
    <source>
        <dbReference type="Proteomes" id="UP000242875"/>
    </source>
</evidence>
<dbReference type="AlphaFoldDB" id="A0A261XY68"/>
<reference evidence="8 9" key="1">
    <citation type="journal article" date="2017" name="Mycologia">
        <title>Bifiguratus adelaidae, gen. et sp. nov., a new member of Mucoromycotina in endophytic and soil-dwelling habitats.</title>
        <authorList>
            <person name="Torres-Cruz T.J."/>
            <person name="Billingsley Tobias T.L."/>
            <person name="Almatruk M."/>
            <person name="Hesse C."/>
            <person name="Kuske C.R."/>
            <person name="Desiro A."/>
            <person name="Benucci G.M."/>
            <person name="Bonito G."/>
            <person name="Stajich J.E."/>
            <person name="Dunlap C."/>
            <person name="Arnold A.E."/>
            <person name="Porras-Alfaro A."/>
        </authorList>
    </citation>
    <scope>NUCLEOTIDE SEQUENCE [LARGE SCALE GENOMIC DNA]</scope>
    <source>
        <strain evidence="8 9">AZ0501</strain>
    </source>
</reference>
<evidence type="ECO:0000256" key="3">
    <source>
        <dbReference type="ARBA" id="ARBA00023242"/>
    </source>
</evidence>
<dbReference type="SMART" id="SM00389">
    <property type="entry name" value="HOX"/>
    <property type="match status" value="1"/>
</dbReference>